<evidence type="ECO:0000256" key="5">
    <source>
        <dbReference type="ARBA" id="ARBA00022485"/>
    </source>
</evidence>
<dbReference type="AlphaFoldDB" id="A0A2U9IEZ8"/>
<dbReference type="GO" id="GO:0004844">
    <property type="term" value="F:uracil DNA N-glycosylase activity"/>
    <property type="evidence" value="ECO:0007669"/>
    <property type="project" value="UniProtKB-EC"/>
</dbReference>
<dbReference type="SMART" id="SM00987">
    <property type="entry name" value="UreE_C"/>
    <property type="match status" value="1"/>
</dbReference>
<dbReference type="FunFam" id="3.40.470.10:FF:000013">
    <property type="entry name" value="Type-4 uracil-DNA glycosylase"/>
    <property type="match status" value="1"/>
</dbReference>
<dbReference type="EC" id="3.2.2.27" evidence="3"/>
<dbReference type="KEGG" id="abri:DFR85_08455"/>
<accession>A0A2U9IEZ8</accession>
<dbReference type="PANTHER" id="PTHR33693:SF1">
    <property type="entry name" value="TYPE-4 URACIL-DNA GLYCOSYLASE"/>
    <property type="match status" value="1"/>
</dbReference>
<name>A0A2U9IEZ8_9CREN</name>
<dbReference type="NCBIfam" id="TIGR00758">
    <property type="entry name" value="UDG_fam4"/>
    <property type="match status" value="1"/>
</dbReference>
<gene>
    <name evidence="13" type="ORF">DFR85_08455</name>
</gene>
<evidence type="ECO:0000256" key="9">
    <source>
        <dbReference type="ARBA" id="ARBA00023004"/>
    </source>
</evidence>
<evidence type="ECO:0000256" key="1">
    <source>
        <dbReference type="ARBA" id="ARBA00001400"/>
    </source>
</evidence>
<evidence type="ECO:0000256" key="11">
    <source>
        <dbReference type="ARBA" id="ARBA00023204"/>
    </source>
</evidence>
<keyword evidence="6" id="KW-0479">Metal-binding</keyword>
<dbReference type="Gene3D" id="3.40.470.10">
    <property type="entry name" value="Uracil-DNA glycosylase-like domain"/>
    <property type="match status" value="1"/>
</dbReference>
<evidence type="ECO:0000256" key="4">
    <source>
        <dbReference type="ARBA" id="ARBA00019403"/>
    </source>
</evidence>
<dbReference type="InterPro" id="IPR051536">
    <property type="entry name" value="UDG_Type-4/5"/>
</dbReference>
<dbReference type="GeneID" id="36832181"/>
<comment type="catalytic activity">
    <reaction evidence="1">
        <text>Hydrolyzes single-stranded DNA or mismatched double-stranded DNA and polynucleotides, releasing free uracil.</text>
        <dbReference type="EC" id="3.2.2.27"/>
    </reaction>
</comment>
<dbReference type="EMBL" id="CP029289">
    <property type="protein sequence ID" value="AWR94617.1"/>
    <property type="molecule type" value="Genomic_DNA"/>
</dbReference>
<keyword evidence="10" id="KW-0411">Iron-sulfur</keyword>
<evidence type="ECO:0000313" key="13">
    <source>
        <dbReference type="EMBL" id="AWR94617.1"/>
    </source>
</evidence>
<dbReference type="GO" id="GO:0006281">
    <property type="term" value="P:DNA repair"/>
    <property type="evidence" value="ECO:0007669"/>
    <property type="project" value="UniProtKB-KW"/>
</dbReference>
<dbReference type="RefSeq" id="WP_110270498.1">
    <property type="nucleotide sequence ID" value="NZ_CP029289.2"/>
</dbReference>
<proteinExistence type="inferred from homology"/>
<keyword evidence="5" id="KW-0004">4Fe-4S</keyword>
<evidence type="ECO:0000256" key="6">
    <source>
        <dbReference type="ARBA" id="ARBA00022723"/>
    </source>
</evidence>
<organism evidence="13 14">
    <name type="scientific">Acidianus brierleyi</name>
    <dbReference type="NCBI Taxonomy" id="41673"/>
    <lineage>
        <taxon>Archaea</taxon>
        <taxon>Thermoproteota</taxon>
        <taxon>Thermoprotei</taxon>
        <taxon>Sulfolobales</taxon>
        <taxon>Sulfolobaceae</taxon>
        <taxon>Acidianus</taxon>
    </lineage>
</organism>
<sequence>MDLDELNSTIRSCKLCKLSISRTNAVPGEGNPKASVLFVGEAPGATEDKMGRPFVGSAGKLLDELLKSIGLDREKVYITNLVKCRPPNNRDPESDEISSCSPYLETQISLINPKIIVTLGKYSTIYMLKKVNINVTSISKVRGKFYEWNNILIFPTYHPAAALYNPNLKEVLEKDFKVLGSKIGSKLFTLDNFMNENGPRNTK</sequence>
<dbReference type="InterPro" id="IPR036895">
    <property type="entry name" value="Uracil-DNA_glycosylase-like_sf"/>
</dbReference>
<dbReference type="GO" id="GO:0046872">
    <property type="term" value="F:metal ion binding"/>
    <property type="evidence" value="ECO:0007669"/>
    <property type="project" value="UniProtKB-KW"/>
</dbReference>
<feature type="domain" description="Uracil-DNA glycosylase-like" evidence="12">
    <location>
        <begin position="27"/>
        <end position="177"/>
    </location>
</feature>
<evidence type="ECO:0000259" key="12">
    <source>
        <dbReference type="SMART" id="SM00986"/>
    </source>
</evidence>
<keyword evidence="11" id="KW-0234">DNA repair</keyword>
<dbReference type="InterPro" id="IPR005273">
    <property type="entry name" value="Ura-DNA_glyco_family4"/>
</dbReference>
<keyword evidence="8" id="KW-0378">Hydrolase</keyword>
<evidence type="ECO:0000256" key="2">
    <source>
        <dbReference type="ARBA" id="ARBA00006521"/>
    </source>
</evidence>
<reference evidence="13 14" key="1">
    <citation type="submission" date="2018-05" db="EMBL/GenBank/DDBJ databases">
        <title>Complete Genome Sequences of Extremely Thermoacidophilic, Metal-Mobilizing Type-Strain Members of the Archaeal Family Sulfolobaceae: Acidianus brierleyi DSM-1651T, Acidianus sulfidivorans DSM-18786T, Metallosphaera hakonensis DSM-7519T, and Metallosphaera prunae DSM-10039T.</title>
        <authorList>
            <person name="Counts J.A."/>
            <person name="Kelly R.M."/>
        </authorList>
    </citation>
    <scope>NUCLEOTIDE SEQUENCE [LARGE SCALE GENOMIC DNA]</scope>
    <source>
        <strain evidence="13 14">DSM 1651</strain>
    </source>
</reference>
<evidence type="ECO:0000256" key="10">
    <source>
        <dbReference type="ARBA" id="ARBA00023014"/>
    </source>
</evidence>
<dbReference type="PANTHER" id="PTHR33693">
    <property type="entry name" value="TYPE-5 URACIL-DNA GLYCOSYLASE"/>
    <property type="match status" value="1"/>
</dbReference>
<keyword evidence="14" id="KW-1185">Reference proteome</keyword>
<dbReference type="NCBIfam" id="NF040953">
    <property type="entry name" value="Arch_udg"/>
    <property type="match status" value="1"/>
</dbReference>
<keyword evidence="9" id="KW-0408">Iron</keyword>
<keyword evidence="7" id="KW-0227">DNA damage</keyword>
<dbReference type="Proteomes" id="UP000248044">
    <property type="component" value="Chromosome"/>
</dbReference>
<comment type="similarity">
    <text evidence="2">Belongs to the uracil-DNA glycosylase (UDG) superfamily. Type 4 (UDGa) family.</text>
</comment>
<evidence type="ECO:0000313" key="14">
    <source>
        <dbReference type="Proteomes" id="UP000248044"/>
    </source>
</evidence>
<dbReference type="OrthoDB" id="8612at2157"/>
<dbReference type="CDD" id="cd10030">
    <property type="entry name" value="UDG-F4_TTUDGA_SPO1dp_like"/>
    <property type="match status" value="1"/>
</dbReference>
<dbReference type="GO" id="GO:0051539">
    <property type="term" value="F:4 iron, 4 sulfur cluster binding"/>
    <property type="evidence" value="ECO:0007669"/>
    <property type="project" value="UniProtKB-KW"/>
</dbReference>
<evidence type="ECO:0000256" key="8">
    <source>
        <dbReference type="ARBA" id="ARBA00022801"/>
    </source>
</evidence>
<evidence type="ECO:0000256" key="7">
    <source>
        <dbReference type="ARBA" id="ARBA00022763"/>
    </source>
</evidence>
<dbReference type="InterPro" id="IPR053423">
    <property type="entry name" value="Type-4_UDG"/>
</dbReference>
<dbReference type="Pfam" id="PF03167">
    <property type="entry name" value="UDG"/>
    <property type="match status" value="1"/>
</dbReference>
<dbReference type="InterPro" id="IPR005122">
    <property type="entry name" value="Uracil-DNA_glycosylase-like"/>
</dbReference>
<evidence type="ECO:0000256" key="3">
    <source>
        <dbReference type="ARBA" id="ARBA00012030"/>
    </source>
</evidence>
<protein>
    <recommendedName>
        <fullName evidence="4">Type-4 uracil-DNA glycosylase</fullName>
        <ecNumber evidence="3">3.2.2.27</ecNumber>
    </recommendedName>
</protein>
<dbReference type="SUPFAM" id="SSF52141">
    <property type="entry name" value="Uracil-DNA glycosylase-like"/>
    <property type="match status" value="1"/>
</dbReference>
<dbReference type="SMART" id="SM00986">
    <property type="entry name" value="UDG"/>
    <property type="match status" value="1"/>
</dbReference>